<evidence type="ECO:0000313" key="7">
    <source>
        <dbReference type="EMBL" id="KAK8388735.1"/>
    </source>
</evidence>
<feature type="region of interest" description="Disordered" evidence="5">
    <location>
        <begin position="33"/>
        <end position="133"/>
    </location>
</feature>
<feature type="compositionally biased region" description="Basic and acidic residues" evidence="5">
    <location>
        <begin position="119"/>
        <end position="131"/>
    </location>
</feature>
<dbReference type="GO" id="GO:0005634">
    <property type="term" value="C:nucleus"/>
    <property type="evidence" value="ECO:0007669"/>
    <property type="project" value="UniProtKB-SubCell"/>
</dbReference>
<accession>A0AAW0TLX5</accession>
<reference evidence="7 8" key="1">
    <citation type="submission" date="2023-03" db="EMBL/GenBank/DDBJ databases">
        <title>High-quality genome of Scylla paramamosain provides insights in environmental adaptation.</title>
        <authorList>
            <person name="Zhang L."/>
        </authorList>
    </citation>
    <scope>NUCLEOTIDE SEQUENCE [LARGE SCALE GENOMIC DNA]</scope>
    <source>
        <strain evidence="7">LZ_2023a</strain>
        <tissue evidence="7">Muscle</tissue>
    </source>
</reference>
<dbReference type="GO" id="GO:0001228">
    <property type="term" value="F:DNA-binding transcription activator activity, RNA polymerase II-specific"/>
    <property type="evidence" value="ECO:0007669"/>
    <property type="project" value="TreeGrafter"/>
</dbReference>
<dbReference type="Gene3D" id="1.10.30.10">
    <property type="entry name" value="High mobility group box domain"/>
    <property type="match status" value="1"/>
</dbReference>
<organism evidence="7 8">
    <name type="scientific">Scylla paramamosain</name>
    <name type="common">Mud crab</name>
    <dbReference type="NCBI Taxonomy" id="85552"/>
    <lineage>
        <taxon>Eukaryota</taxon>
        <taxon>Metazoa</taxon>
        <taxon>Ecdysozoa</taxon>
        <taxon>Arthropoda</taxon>
        <taxon>Crustacea</taxon>
        <taxon>Multicrustacea</taxon>
        <taxon>Malacostraca</taxon>
        <taxon>Eumalacostraca</taxon>
        <taxon>Eucarida</taxon>
        <taxon>Decapoda</taxon>
        <taxon>Pleocyemata</taxon>
        <taxon>Brachyura</taxon>
        <taxon>Eubrachyura</taxon>
        <taxon>Portunoidea</taxon>
        <taxon>Portunidae</taxon>
        <taxon>Portuninae</taxon>
        <taxon>Scylla</taxon>
    </lineage>
</organism>
<proteinExistence type="predicted"/>
<feature type="domain" description="HMG box" evidence="6">
    <location>
        <begin position="130"/>
        <end position="198"/>
    </location>
</feature>
<sequence>MYPTMMESMPVSYASTMGGMMGHYFSGSSAAMGVGQIPPTHHTNSHVQQPPPQQPAAQQESSHQHQQASHTPHAPAQSAPEALTASHPHLRESNLVTPISTPSPADSTASGCSPSGSSQKKENGSKDDHIKRPMNAFMVWSRMQRRKIAQENPKMHNSEISKRLGAEWKTLTEAEKRPFIDEAKRLRAQHMKDHPDYKYRPRRKPKTLKKDGYPYSIPYPAVSMDPLRGGFPSQLSPYYSASAAAANYGSITAAHMAAAAAAAAAAQQQLTTQVSQASPVAYGYDASKYSSYMSSSSGYPMSMYGAAATDPKYGDTSKAAAAAAVGGYEAAKSYLDSSKYLSDKYGLEKPASYLDKLAQEPKDAEMKSASPGAAAVNPGTMAGYSSAAGALSNYYSQAASTSAFQPSGALSQAVPSTMAGLLQPSQVASYTNAQYPPVGADYRRPLSVIF</sequence>
<dbReference type="GO" id="GO:0000978">
    <property type="term" value="F:RNA polymerase II cis-regulatory region sequence-specific DNA binding"/>
    <property type="evidence" value="ECO:0007669"/>
    <property type="project" value="TreeGrafter"/>
</dbReference>
<protein>
    <recommendedName>
        <fullName evidence="6">HMG box domain-containing protein</fullName>
    </recommendedName>
</protein>
<evidence type="ECO:0000259" key="6">
    <source>
        <dbReference type="PROSITE" id="PS50118"/>
    </source>
</evidence>
<dbReference type="InterPro" id="IPR050140">
    <property type="entry name" value="SRY-related_HMG-box_TF-like"/>
</dbReference>
<comment type="caution">
    <text evidence="7">The sequence shown here is derived from an EMBL/GenBank/DDBJ whole genome shotgun (WGS) entry which is preliminary data.</text>
</comment>
<name>A0AAW0TLX5_SCYPA</name>
<dbReference type="GO" id="GO:0000122">
    <property type="term" value="P:negative regulation of transcription by RNA polymerase II"/>
    <property type="evidence" value="ECO:0007669"/>
    <property type="project" value="TreeGrafter"/>
</dbReference>
<dbReference type="InterPro" id="IPR036910">
    <property type="entry name" value="HMG_box_dom_sf"/>
</dbReference>
<evidence type="ECO:0000256" key="3">
    <source>
        <dbReference type="ARBA" id="ARBA00023242"/>
    </source>
</evidence>
<dbReference type="PROSITE" id="PS50118">
    <property type="entry name" value="HMG_BOX_2"/>
    <property type="match status" value="1"/>
</dbReference>
<dbReference type="AlphaFoldDB" id="A0AAW0TLX5"/>
<keyword evidence="3 4" id="KW-0539">Nucleus</keyword>
<dbReference type="FunFam" id="1.10.30.10:FF:000002">
    <property type="entry name" value="transcription factor Sox-2"/>
    <property type="match status" value="1"/>
</dbReference>
<feature type="compositionally biased region" description="Polar residues" evidence="5">
    <location>
        <begin position="94"/>
        <end position="106"/>
    </location>
</feature>
<dbReference type="GO" id="GO:0007420">
    <property type="term" value="P:brain development"/>
    <property type="evidence" value="ECO:0007669"/>
    <property type="project" value="TreeGrafter"/>
</dbReference>
<comment type="subcellular location">
    <subcellularLocation>
        <location evidence="1">Nucleus</location>
    </subcellularLocation>
</comment>
<feature type="DNA-binding region" description="HMG box" evidence="4">
    <location>
        <begin position="130"/>
        <end position="198"/>
    </location>
</feature>
<evidence type="ECO:0000313" key="8">
    <source>
        <dbReference type="Proteomes" id="UP001487740"/>
    </source>
</evidence>
<dbReference type="SMART" id="SM00398">
    <property type="entry name" value="HMG"/>
    <property type="match status" value="1"/>
</dbReference>
<evidence type="ECO:0000256" key="4">
    <source>
        <dbReference type="PROSITE-ProRule" id="PRU00267"/>
    </source>
</evidence>
<evidence type="ECO:0000256" key="2">
    <source>
        <dbReference type="ARBA" id="ARBA00023125"/>
    </source>
</evidence>
<dbReference type="Pfam" id="PF00505">
    <property type="entry name" value="HMG_box"/>
    <property type="match status" value="1"/>
</dbReference>
<dbReference type="PANTHER" id="PTHR10270:SF324">
    <property type="entry name" value="SOX DOMAIN-CONTAINING PROTEIN DICHAETE-RELATED"/>
    <property type="match status" value="1"/>
</dbReference>
<dbReference type="EMBL" id="JARAKH010000028">
    <property type="protein sequence ID" value="KAK8388735.1"/>
    <property type="molecule type" value="Genomic_DNA"/>
</dbReference>
<evidence type="ECO:0000256" key="1">
    <source>
        <dbReference type="ARBA" id="ARBA00004123"/>
    </source>
</evidence>
<dbReference type="InterPro" id="IPR009071">
    <property type="entry name" value="HMG_box_dom"/>
</dbReference>
<dbReference type="PANTHER" id="PTHR10270">
    <property type="entry name" value="SOX TRANSCRIPTION FACTOR"/>
    <property type="match status" value="1"/>
</dbReference>
<keyword evidence="8" id="KW-1185">Reference proteome</keyword>
<feature type="compositionally biased region" description="Low complexity" evidence="5">
    <location>
        <begin position="107"/>
        <end position="118"/>
    </location>
</feature>
<feature type="compositionally biased region" description="Low complexity" evidence="5">
    <location>
        <begin position="55"/>
        <end position="77"/>
    </location>
</feature>
<dbReference type="GO" id="GO:0030182">
    <property type="term" value="P:neuron differentiation"/>
    <property type="evidence" value="ECO:0007669"/>
    <property type="project" value="TreeGrafter"/>
</dbReference>
<dbReference type="CDD" id="cd22028">
    <property type="entry name" value="HMG-box_SoxA_SoxB_SoxG"/>
    <property type="match status" value="1"/>
</dbReference>
<dbReference type="Proteomes" id="UP001487740">
    <property type="component" value="Unassembled WGS sequence"/>
</dbReference>
<dbReference type="SUPFAM" id="SSF47095">
    <property type="entry name" value="HMG-box"/>
    <property type="match status" value="1"/>
</dbReference>
<gene>
    <name evidence="7" type="ORF">O3P69_020617</name>
</gene>
<keyword evidence="2 4" id="KW-0238">DNA-binding</keyword>
<evidence type="ECO:0000256" key="5">
    <source>
        <dbReference type="SAM" id="MobiDB-lite"/>
    </source>
</evidence>